<sequence>MPDFQLGTTDIVVVVLFVGAVLAVALWVGRRQEGTESYFLAGRTMVWPVVGFSLFATQFGGTQYLGLAGAGFETGISVWNFEWVATLVLLVFALLILPFYLQSKITTVPEFLERRYDRRARYAFSGFTVVTAMLLDSAGAMFAGSLVLSLLFPEVPLGVHIAIIALLGGGYVLVGGLKAVMVTDTIQGAVLLAAGAAIFVTVFAQFDFDWSVLPELAPEDGFTVAPPPDDDFLPWPGVFTGAIWLSFYVWVTNHMVVQRVLAAKNIDHGRWGALFAGALQLPLLIFLIFPGILGRGVYEPDEVPDSDLVWPALVFDFMPVGVRGIVVAALIFALMSTLDSVLNGAASLVVNDFVKTRGREFTERQLLMIGRLLVGLFMLVAALWAPVITTFSGIVAYFQSFLGYVTMPLVVVLLGGIFWRRASTAAGVWTLAVVPFGLVAFFAGEVFGLFDLQFLYATGIMFLLSVVVFVVVTLATEAPAKEKVEAITWSRATWLKESEDLKGTPWYGNYRVLALILGAVTLCAVVPFI</sequence>
<feature type="transmembrane region" description="Helical" evidence="7">
    <location>
        <begin position="426"/>
        <end position="448"/>
    </location>
</feature>
<comment type="similarity">
    <text evidence="2 6">Belongs to the sodium:solute symporter (SSF) (TC 2.A.21) family.</text>
</comment>
<feature type="transmembrane region" description="Helical" evidence="7">
    <location>
        <begin position="6"/>
        <end position="28"/>
    </location>
</feature>
<dbReference type="Pfam" id="PF00474">
    <property type="entry name" value="SSF"/>
    <property type="match status" value="1"/>
</dbReference>
<evidence type="ECO:0000256" key="1">
    <source>
        <dbReference type="ARBA" id="ARBA00004141"/>
    </source>
</evidence>
<keyword evidence="3 7" id="KW-0812">Transmembrane</keyword>
<evidence type="ECO:0000256" key="4">
    <source>
        <dbReference type="ARBA" id="ARBA00022989"/>
    </source>
</evidence>
<evidence type="ECO:0000256" key="2">
    <source>
        <dbReference type="ARBA" id="ARBA00006434"/>
    </source>
</evidence>
<evidence type="ECO:0000256" key="5">
    <source>
        <dbReference type="ARBA" id="ARBA00023136"/>
    </source>
</evidence>
<keyword evidence="4 7" id="KW-1133">Transmembrane helix</keyword>
<feature type="transmembrane region" description="Helical" evidence="7">
    <location>
        <begin position="394"/>
        <end position="419"/>
    </location>
</feature>
<reference evidence="8 9" key="1">
    <citation type="submission" date="2020-08" db="EMBL/GenBank/DDBJ databases">
        <title>Sequencing the genomes of 1000 actinobacteria strains.</title>
        <authorList>
            <person name="Klenk H.-P."/>
        </authorList>
    </citation>
    <scope>NUCLEOTIDE SEQUENCE [LARGE SCALE GENOMIC DNA]</scope>
    <source>
        <strain evidence="8 9">DSM 44598</strain>
    </source>
</reference>
<evidence type="ECO:0000256" key="6">
    <source>
        <dbReference type="RuleBase" id="RU362091"/>
    </source>
</evidence>
<feature type="transmembrane region" description="Helical" evidence="7">
    <location>
        <begin position="157"/>
        <end position="177"/>
    </location>
</feature>
<feature type="transmembrane region" description="Helical" evidence="7">
    <location>
        <begin position="510"/>
        <end position="528"/>
    </location>
</feature>
<feature type="transmembrane region" description="Helical" evidence="7">
    <location>
        <begin position="122"/>
        <end position="151"/>
    </location>
</feature>
<dbReference type="PANTHER" id="PTHR11819">
    <property type="entry name" value="SOLUTE CARRIER FAMILY 5"/>
    <property type="match status" value="1"/>
</dbReference>
<keyword evidence="9" id="KW-1185">Reference proteome</keyword>
<feature type="transmembrane region" description="Helical" evidence="7">
    <location>
        <begin position="366"/>
        <end position="388"/>
    </location>
</feature>
<proteinExistence type="inferred from homology"/>
<dbReference type="RefSeq" id="WP_184362731.1">
    <property type="nucleotide sequence ID" value="NZ_BAAAKM010000103.1"/>
</dbReference>
<dbReference type="GO" id="GO:0005886">
    <property type="term" value="C:plasma membrane"/>
    <property type="evidence" value="ECO:0007669"/>
    <property type="project" value="TreeGrafter"/>
</dbReference>
<dbReference type="NCBIfam" id="TIGR00813">
    <property type="entry name" value="sss"/>
    <property type="match status" value="1"/>
</dbReference>
<accession>A0A840WE23</accession>
<feature type="transmembrane region" description="Helical" evidence="7">
    <location>
        <begin position="271"/>
        <end position="293"/>
    </location>
</feature>
<dbReference type="InterPro" id="IPR038377">
    <property type="entry name" value="Na/Glc_symporter_sf"/>
</dbReference>
<feature type="transmembrane region" description="Helical" evidence="7">
    <location>
        <begin position="189"/>
        <end position="206"/>
    </location>
</feature>
<feature type="transmembrane region" description="Helical" evidence="7">
    <location>
        <begin position="232"/>
        <end position="251"/>
    </location>
</feature>
<dbReference type="Gene3D" id="1.20.1730.10">
    <property type="entry name" value="Sodium/glucose cotransporter"/>
    <property type="match status" value="1"/>
</dbReference>
<keyword evidence="5 7" id="KW-0472">Membrane</keyword>
<dbReference type="Proteomes" id="UP000579647">
    <property type="component" value="Unassembled WGS sequence"/>
</dbReference>
<dbReference type="PROSITE" id="PS50283">
    <property type="entry name" value="NA_SOLUT_SYMP_3"/>
    <property type="match status" value="1"/>
</dbReference>
<comment type="caution">
    <text evidence="8">The sequence shown here is derived from an EMBL/GenBank/DDBJ whole genome shotgun (WGS) entry which is preliminary data.</text>
</comment>
<feature type="transmembrane region" description="Helical" evidence="7">
    <location>
        <begin position="81"/>
        <end position="101"/>
    </location>
</feature>
<dbReference type="AlphaFoldDB" id="A0A840WE23"/>
<evidence type="ECO:0000256" key="3">
    <source>
        <dbReference type="ARBA" id="ARBA00022692"/>
    </source>
</evidence>
<name>A0A840WE23_9ACTN</name>
<dbReference type="GO" id="GO:0005412">
    <property type="term" value="F:D-glucose:sodium symporter activity"/>
    <property type="evidence" value="ECO:0007669"/>
    <property type="project" value="TreeGrafter"/>
</dbReference>
<feature type="transmembrane region" description="Helical" evidence="7">
    <location>
        <begin position="454"/>
        <end position="475"/>
    </location>
</feature>
<feature type="transmembrane region" description="Helical" evidence="7">
    <location>
        <begin position="40"/>
        <end position="61"/>
    </location>
</feature>
<dbReference type="InterPro" id="IPR001734">
    <property type="entry name" value="Na/solute_symporter"/>
</dbReference>
<dbReference type="EMBL" id="JACHDO010000001">
    <property type="protein sequence ID" value="MBB5489977.1"/>
    <property type="molecule type" value="Genomic_DNA"/>
</dbReference>
<dbReference type="PANTHER" id="PTHR11819:SF195">
    <property type="entry name" value="SODIUM_GLUCOSE COTRANSPORTER 4"/>
    <property type="match status" value="1"/>
</dbReference>
<evidence type="ECO:0000256" key="7">
    <source>
        <dbReference type="SAM" id="Phobius"/>
    </source>
</evidence>
<feature type="transmembrane region" description="Helical" evidence="7">
    <location>
        <begin position="313"/>
        <end position="334"/>
    </location>
</feature>
<gene>
    <name evidence="8" type="ORF">HNR07_001114</name>
</gene>
<organism evidence="8 9">
    <name type="scientific">Nocardiopsis metallicus</name>
    <dbReference type="NCBI Taxonomy" id="179819"/>
    <lineage>
        <taxon>Bacteria</taxon>
        <taxon>Bacillati</taxon>
        <taxon>Actinomycetota</taxon>
        <taxon>Actinomycetes</taxon>
        <taxon>Streptosporangiales</taxon>
        <taxon>Nocardiopsidaceae</taxon>
        <taxon>Nocardiopsis</taxon>
    </lineage>
</organism>
<protein>
    <submittedName>
        <fullName evidence="8">SSS family solute:Na+ symporter</fullName>
    </submittedName>
</protein>
<evidence type="ECO:0000313" key="9">
    <source>
        <dbReference type="Proteomes" id="UP000579647"/>
    </source>
</evidence>
<comment type="subcellular location">
    <subcellularLocation>
        <location evidence="1">Membrane</location>
        <topology evidence="1">Multi-pass membrane protein</topology>
    </subcellularLocation>
</comment>
<evidence type="ECO:0000313" key="8">
    <source>
        <dbReference type="EMBL" id="MBB5489977.1"/>
    </source>
</evidence>